<keyword evidence="12" id="KW-1185">Reference proteome</keyword>
<evidence type="ECO:0000256" key="8">
    <source>
        <dbReference type="ARBA" id="ARBA00023049"/>
    </source>
</evidence>
<dbReference type="Proteomes" id="UP001201273">
    <property type="component" value="Unassembled WGS sequence"/>
</dbReference>
<dbReference type="InterPro" id="IPR001131">
    <property type="entry name" value="Peptidase_M24B_aminopep-P_CS"/>
</dbReference>
<dbReference type="PANTHER" id="PTHR43226:SF4">
    <property type="entry name" value="XAA-PRO AMINOPEPTIDASE 3"/>
    <property type="match status" value="1"/>
</dbReference>
<evidence type="ECO:0000256" key="5">
    <source>
        <dbReference type="ARBA" id="ARBA00022670"/>
    </source>
</evidence>
<proteinExistence type="inferred from homology"/>
<keyword evidence="7 11" id="KW-0378">Hydrolase</keyword>
<comment type="cofactor">
    <cofactor evidence="2">
        <name>Mn(2+)</name>
        <dbReference type="ChEBI" id="CHEBI:29035"/>
    </cofactor>
</comment>
<dbReference type="NCBIfam" id="NF008131">
    <property type="entry name" value="PRK10879.1"/>
    <property type="match status" value="1"/>
</dbReference>
<organism evidence="11 12">
    <name type="scientific">Motilimonas cestriensis</name>
    <dbReference type="NCBI Taxonomy" id="2742685"/>
    <lineage>
        <taxon>Bacteria</taxon>
        <taxon>Pseudomonadati</taxon>
        <taxon>Pseudomonadota</taxon>
        <taxon>Gammaproteobacteria</taxon>
        <taxon>Alteromonadales</taxon>
        <taxon>Alteromonadales genera incertae sedis</taxon>
        <taxon>Motilimonas</taxon>
    </lineage>
</organism>
<comment type="similarity">
    <text evidence="3">Belongs to the peptidase M24B family.</text>
</comment>
<evidence type="ECO:0000256" key="9">
    <source>
        <dbReference type="ARBA" id="ARBA00023211"/>
    </source>
</evidence>
<evidence type="ECO:0000256" key="7">
    <source>
        <dbReference type="ARBA" id="ARBA00022801"/>
    </source>
</evidence>
<evidence type="ECO:0000259" key="10">
    <source>
        <dbReference type="SMART" id="SM01011"/>
    </source>
</evidence>
<keyword evidence="9" id="KW-0464">Manganese</keyword>
<dbReference type="GO" id="GO:0004177">
    <property type="term" value="F:aminopeptidase activity"/>
    <property type="evidence" value="ECO:0007669"/>
    <property type="project" value="UniProtKB-KW"/>
</dbReference>
<keyword evidence="5" id="KW-0645">Protease</keyword>
<dbReference type="Gene3D" id="3.90.230.10">
    <property type="entry name" value="Creatinase/methionine aminopeptidase superfamily"/>
    <property type="match status" value="1"/>
</dbReference>
<accession>A0ABS8WEG0</accession>
<dbReference type="PROSITE" id="PS00491">
    <property type="entry name" value="PROLINE_PEPTIDASE"/>
    <property type="match status" value="1"/>
</dbReference>
<dbReference type="InterPro" id="IPR000994">
    <property type="entry name" value="Pept_M24"/>
</dbReference>
<reference evidence="11 12" key="1">
    <citation type="journal article" date="2022" name="Environ. Microbiol. Rep.">
        <title>Eco-phylogenetic analyses reveal divergent evolution of vitamin B12 metabolism in the marine bacterial family 'Psychromonadaceae'.</title>
        <authorList>
            <person name="Jin X."/>
            <person name="Yang Y."/>
            <person name="Cao H."/>
            <person name="Gao B."/>
            <person name="Zhao Z."/>
        </authorList>
    </citation>
    <scope>NUCLEOTIDE SEQUENCE [LARGE SCALE GENOMIC DNA]</scope>
    <source>
        <strain evidence="11 12">MKS20</strain>
    </source>
</reference>
<dbReference type="CDD" id="cd01087">
    <property type="entry name" value="Prolidase"/>
    <property type="match status" value="1"/>
</dbReference>
<evidence type="ECO:0000313" key="12">
    <source>
        <dbReference type="Proteomes" id="UP001201273"/>
    </source>
</evidence>
<dbReference type="Pfam" id="PF05195">
    <property type="entry name" value="AMP_N"/>
    <property type="match status" value="1"/>
</dbReference>
<evidence type="ECO:0000256" key="6">
    <source>
        <dbReference type="ARBA" id="ARBA00022723"/>
    </source>
</evidence>
<comment type="catalytic activity">
    <reaction evidence="1">
        <text>Release of any N-terminal amino acid, including proline, that is linked to proline, even from a dipeptide or tripeptide.</text>
        <dbReference type="EC" id="3.4.11.9"/>
    </reaction>
</comment>
<keyword evidence="11" id="KW-0031">Aminopeptidase</keyword>
<evidence type="ECO:0000256" key="4">
    <source>
        <dbReference type="ARBA" id="ARBA00012574"/>
    </source>
</evidence>
<dbReference type="PRINTS" id="PR00599">
    <property type="entry name" value="MAPEPTIDASE"/>
</dbReference>
<dbReference type="EC" id="3.4.11.9" evidence="4"/>
<dbReference type="Pfam" id="PF00557">
    <property type="entry name" value="Peptidase_M24"/>
    <property type="match status" value="1"/>
</dbReference>
<dbReference type="InterPro" id="IPR036005">
    <property type="entry name" value="Creatinase/aminopeptidase-like"/>
</dbReference>
<evidence type="ECO:0000256" key="2">
    <source>
        <dbReference type="ARBA" id="ARBA00001936"/>
    </source>
</evidence>
<dbReference type="PANTHER" id="PTHR43226">
    <property type="entry name" value="XAA-PRO AMINOPEPTIDASE 3"/>
    <property type="match status" value="1"/>
</dbReference>
<dbReference type="SMART" id="SM01011">
    <property type="entry name" value="AMP_N"/>
    <property type="match status" value="1"/>
</dbReference>
<evidence type="ECO:0000313" key="11">
    <source>
        <dbReference type="EMBL" id="MCE2596517.1"/>
    </source>
</evidence>
<dbReference type="EMBL" id="JAIMJA010000020">
    <property type="protein sequence ID" value="MCE2596517.1"/>
    <property type="molecule type" value="Genomic_DNA"/>
</dbReference>
<gene>
    <name evidence="11" type="primary">pepP</name>
    <name evidence="11" type="ORF">K6Y31_17105</name>
</gene>
<sequence length="435" mass="48735">MQSEFHLRQLAFGELMRDNSAAIFVAANEQTRSRDTEYRFRQDSDFYYLTGFNEPDAWLVLVKKDNQLSRTLFCRPKDALAEIWHGRRLGAKAAITTLAIDQAFELSELDEQLVELLNQVDSLYFVLNQHPAAEARVQQTLTRLRQGARQGWREPRQIIDWRPQLHEMRLFKSVTEIELMRKAADISVAGHIRAMKECRAGVWEYQLEAGILHEFAMLGARDAAYSTIVGGGENACILHYTENESQLVDGELVLIDAGAEYAGYAGDITRTFPVNGKFSLEQKAIYQLVLDAQEAALAALGPRKSIKQANDIVLNIMVSGLVELGIMQGEVEQLIEEQAYKAFYMHGLSHWLGLDVHDVGDYQSVDRSRLLEPGMVITVEPGLYIAASADVDPKWHGIGVRIEDDIVITQQGIDNLTAAAPKSIADIEALMAQSK</sequence>
<dbReference type="InterPro" id="IPR052433">
    <property type="entry name" value="X-Pro_dipept-like"/>
</dbReference>
<dbReference type="InterPro" id="IPR001714">
    <property type="entry name" value="Pept_M24_MAP"/>
</dbReference>
<keyword evidence="6" id="KW-0479">Metal-binding</keyword>
<evidence type="ECO:0000256" key="1">
    <source>
        <dbReference type="ARBA" id="ARBA00001424"/>
    </source>
</evidence>
<protein>
    <recommendedName>
        <fullName evidence="4">Xaa-Pro aminopeptidase</fullName>
        <ecNumber evidence="4">3.4.11.9</ecNumber>
    </recommendedName>
</protein>
<comment type="caution">
    <text evidence="11">The sequence shown here is derived from an EMBL/GenBank/DDBJ whole genome shotgun (WGS) entry which is preliminary data.</text>
</comment>
<dbReference type="SUPFAM" id="SSF55920">
    <property type="entry name" value="Creatinase/aminopeptidase"/>
    <property type="match status" value="1"/>
</dbReference>
<feature type="domain" description="Aminopeptidase P N-terminal" evidence="10">
    <location>
        <begin position="1"/>
        <end position="134"/>
    </location>
</feature>
<dbReference type="RefSeq" id="WP_233054154.1">
    <property type="nucleotide sequence ID" value="NZ_JAIMJA010000020.1"/>
</dbReference>
<keyword evidence="8" id="KW-0482">Metalloprotease</keyword>
<dbReference type="SUPFAM" id="SSF53092">
    <property type="entry name" value="Creatinase/prolidase N-terminal domain"/>
    <property type="match status" value="1"/>
</dbReference>
<dbReference type="InterPro" id="IPR029149">
    <property type="entry name" value="Creatin/AminoP/Spt16_N"/>
</dbReference>
<dbReference type="InterPro" id="IPR007865">
    <property type="entry name" value="Aminopep_P_N"/>
</dbReference>
<name>A0ABS8WEG0_9GAMM</name>
<evidence type="ECO:0000256" key="3">
    <source>
        <dbReference type="ARBA" id="ARBA00008766"/>
    </source>
</evidence>
<dbReference type="Gene3D" id="3.40.350.10">
    <property type="entry name" value="Creatinase/prolidase N-terminal domain"/>
    <property type="match status" value="1"/>
</dbReference>